<dbReference type="RefSeq" id="XP_041199557.1">
    <property type="nucleotide sequence ID" value="XM_041333860.1"/>
</dbReference>
<dbReference type="OrthoDB" id="2135762at2759"/>
<evidence type="ECO:0000313" key="1">
    <source>
        <dbReference type="EMBL" id="KAG1826710.1"/>
    </source>
</evidence>
<keyword evidence="2" id="KW-1185">Reference proteome</keyword>
<dbReference type="AlphaFoldDB" id="A0A9P7EMV8"/>
<gene>
    <name evidence="1" type="ORF">BJ212DRAFT_1307722</name>
</gene>
<sequence>MDAREDLPKISVETEQDWRRLQRNISTAFLDRLDLELESQGVSQDRESFLPHINQFLDTLFAITRPNLRINGRTTEEPYDDNDEEMEPFDEALDRHIWSLSDQRLKWDREIGGRRRIRPTEIEALVQGVCVQHHSVGMDVDANQESYLSDLDGSQLDPAMEETFVNAVTMSAQLSQSISMQYERANRFTAVSSEVKALKP</sequence>
<accession>A0A9P7EMV8</accession>
<dbReference type="GeneID" id="64627877"/>
<dbReference type="Proteomes" id="UP000807769">
    <property type="component" value="Unassembled WGS sequence"/>
</dbReference>
<protein>
    <submittedName>
        <fullName evidence="1">Uncharacterized protein</fullName>
    </submittedName>
</protein>
<dbReference type="EMBL" id="JABBWG010000001">
    <property type="protein sequence ID" value="KAG1826710.1"/>
    <property type="molecule type" value="Genomic_DNA"/>
</dbReference>
<comment type="caution">
    <text evidence="1">The sequence shown here is derived from an EMBL/GenBank/DDBJ whole genome shotgun (WGS) entry which is preliminary data.</text>
</comment>
<proteinExistence type="predicted"/>
<evidence type="ECO:0000313" key="2">
    <source>
        <dbReference type="Proteomes" id="UP000807769"/>
    </source>
</evidence>
<organism evidence="1 2">
    <name type="scientific">Suillus subaureus</name>
    <dbReference type="NCBI Taxonomy" id="48587"/>
    <lineage>
        <taxon>Eukaryota</taxon>
        <taxon>Fungi</taxon>
        <taxon>Dikarya</taxon>
        <taxon>Basidiomycota</taxon>
        <taxon>Agaricomycotina</taxon>
        <taxon>Agaricomycetes</taxon>
        <taxon>Agaricomycetidae</taxon>
        <taxon>Boletales</taxon>
        <taxon>Suillineae</taxon>
        <taxon>Suillaceae</taxon>
        <taxon>Suillus</taxon>
    </lineage>
</organism>
<reference evidence="1" key="1">
    <citation type="journal article" date="2020" name="New Phytol.">
        <title>Comparative genomics reveals dynamic genome evolution in host specialist ectomycorrhizal fungi.</title>
        <authorList>
            <person name="Lofgren L.A."/>
            <person name="Nguyen N.H."/>
            <person name="Vilgalys R."/>
            <person name="Ruytinx J."/>
            <person name="Liao H.L."/>
            <person name="Branco S."/>
            <person name="Kuo A."/>
            <person name="LaButti K."/>
            <person name="Lipzen A."/>
            <person name="Andreopoulos W."/>
            <person name="Pangilinan J."/>
            <person name="Riley R."/>
            <person name="Hundley H."/>
            <person name="Na H."/>
            <person name="Barry K."/>
            <person name="Grigoriev I.V."/>
            <person name="Stajich J.E."/>
            <person name="Kennedy P.G."/>
        </authorList>
    </citation>
    <scope>NUCLEOTIDE SEQUENCE</scope>
    <source>
        <strain evidence="1">MN1</strain>
    </source>
</reference>
<name>A0A9P7EMV8_9AGAM</name>